<evidence type="ECO:0000256" key="3">
    <source>
        <dbReference type="ARBA" id="ARBA00022833"/>
    </source>
</evidence>
<dbReference type="EMBL" id="CABIJS010000017">
    <property type="protein sequence ID" value="VUZ39520.1"/>
    <property type="molecule type" value="Genomic_DNA"/>
</dbReference>
<reference evidence="10 12" key="3">
    <citation type="submission" date="2019-07" db="EMBL/GenBank/DDBJ databases">
        <authorList>
            <person name="Jastrzebski P J."/>
            <person name="Paukszto L."/>
            <person name="Jastrzebski P J."/>
        </authorList>
    </citation>
    <scope>NUCLEOTIDE SEQUENCE [LARGE SCALE GENOMIC DNA]</scope>
    <source>
        <strain evidence="10 12">WMS-il1</strain>
    </source>
</reference>
<dbReference type="EMBL" id="UYSG01011033">
    <property type="protein sequence ID" value="VDL60443.1"/>
    <property type="molecule type" value="Genomic_DNA"/>
</dbReference>
<dbReference type="PANTHER" id="PTHR45956:SF6">
    <property type="entry name" value="RUN DOMAIN-CONTAINING PROTEIN"/>
    <property type="match status" value="1"/>
</dbReference>
<dbReference type="Gene3D" id="1.20.58.900">
    <property type="match status" value="1"/>
</dbReference>
<dbReference type="CDD" id="cd15721">
    <property type="entry name" value="FYVE_RUFY1_like"/>
    <property type="match status" value="1"/>
</dbReference>
<evidence type="ECO:0000256" key="4">
    <source>
        <dbReference type="ARBA" id="ARBA00023054"/>
    </source>
</evidence>
<dbReference type="Gene3D" id="3.30.40.10">
    <property type="entry name" value="Zinc/RING finger domain, C3HC4 (zinc finger)"/>
    <property type="match status" value="1"/>
</dbReference>
<dbReference type="PROSITE" id="PS50178">
    <property type="entry name" value="ZF_FYVE"/>
    <property type="match status" value="1"/>
</dbReference>
<evidence type="ECO:0000313" key="13">
    <source>
        <dbReference type="WBParaSite" id="HDID_0000812701-mRNA-1"/>
    </source>
</evidence>
<gene>
    <name evidence="9" type="ORF">HDID_LOCUS8125</name>
    <name evidence="10" type="ORF">WMSIL1_LOCUS777</name>
</gene>
<evidence type="ECO:0000313" key="11">
    <source>
        <dbReference type="Proteomes" id="UP000274504"/>
    </source>
</evidence>
<dbReference type="GO" id="GO:0008270">
    <property type="term" value="F:zinc ion binding"/>
    <property type="evidence" value="ECO:0007669"/>
    <property type="project" value="UniProtKB-KW"/>
</dbReference>
<evidence type="ECO:0000256" key="1">
    <source>
        <dbReference type="ARBA" id="ARBA00022723"/>
    </source>
</evidence>
<dbReference type="OrthoDB" id="79871at2759"/>
<dbReference type="InterPro" id="IPR000306">
    <property type="entry name" value="Znf_FYVE"/>
</dbReference>
<dbReference type="InterPro" id="IPR017455">
    <property type="entry name" value="Znf_FYVE-rel"/>
</dbReference>
<evidence type="ECO:0000256" key="5">
    <source>
        <dbReference type="PROSITE-ProRule" id="PRU00091"/>
    </source>
</evidence>
<evidence type="ECO:0000256" key="2">
    <source>
        <dbReference type="ARBA" id="ARBA00022771"/>
    </source>
</evidence>
<dbReference type="PROSITE" id="PS50826">
    <property type="entry name" value="RUN"/>
    <property type="match status" value="1"/>
</dbReference>
<keyword evidence="4 6" id="KW-0175">Coiled coil</keyword>
<sequence>MLTPADVERENILAATRFTTREILEYVSRFMVSSVEFDTCDQTSTTLYQIVARLLCIIENGICHGLKLTEPNSSNSPDPWSVLRFANFDEHNQREHDEIIKNIKTGLGKTRFWIRQSLVRKKLGSNLLSVVENKNERCIPANSIKFGNSNNTGSYCFADLYSKGSLLMTESGIAFVGLLSGLDVIDFSYIPKDNSSQLDGPLFPIDYSSCIQFDFHDNLANGSASQRDLQERFSSIINEKQCLEEKISTNQITLANLTKMFNDLTFENDALKLSKTDLESEISKLKLNNEKLSNLLVRQTREMQNELEAAKRSNLSHDSYRAELERQISAERRKRLEVENVLSQEKESRAAIETEISRLQTLNTEREASLTEHRGQISEMVKLNKEFSEKLRSVTAELEATNKRAGDLQEKVDGMSSVLTAMNERCHQLKDEKMANERAMKEAIKRADQADRQCVQLQADLAANKETTQNLQSQFDEVYTDLASIKALQENLDRKSQSLRERDAMISELQRRCSEAEQTLSDMSSVVEVARLRADHAEQRVLSLSTAKWISDSEATSCALCDARFSFSRRKHHCRNCGLIFCQECSSFKMPLPSSSKPVRVCETCHNQLMERYAVR</sequence>
<evidence type="ECO:0000259" key="8">
    <source>
        <dbReference type="PROSITE" id="PS50826"/>
    </source>
</evidence>
<accession>A0A158QF00</accession>
<dbReference type="Pfam" id="PF01363">
    <property type="entry name" value="FYVE"/>
    <property type="match status" value="1"/>
</dbReference>
<evidence type="ECO:0000313" key="10">
    <source>
        <dbReference type="EMBL" id="VUZ39520.1"/>
    </source>
</evidence>
<evidence type="ECO:0000256" key="6">
    <source>
        <dbReference type="SAM" id="Coils"/>
    </source>
</evidence>
<keyword evidence="2 5" id="KW-0863">Zinc-finger</keyword>
<dbReference type="SUPFAM" id="SSF57997">
    <property type="entry name" value="Tropomyosin"/>
    <property type="match status" value="1"/>
</dbReference>
<dbReference type="Proteomes" id="UP000321570">
    <property type="component" value="Unassembled WGS sequence"/>
</dbReference>
<dbReference type="InterPro" id="IPR004012">
    <property type="entry name" value="Run_dom"/>
</dbReference>
<feature type="coiled-coil region" evidence="6">
    <location>
        <begin position="384"/>
        <end position="526"/>
    </location>
</feature>
<evidence type="ECO:0000259" key="7">
    <source>
        <dbReference type="PROSITE" id="PS50178"/>
    </source>
</evidence>
<keyword evidence="3" id="KW-0862">Zinc</keyword>
<reference evidence="9 11" key="2">
    <citation type="submission" date="2018-11" db="EMBL/GenBank/DDBJ databases">
        <authorList>
            <consortium name="Pathogen Informatics"/>
        </authorList>
    </citation>
    <scope>NUCLEOTIDE SEQUENCE [LARGE SCALE GENOMIC DNA]</scope>
</reference>
<dbReference type="AlphaFoldDB" id="A0A158QF00"/>
<evidence type="ECO:0000313" key="12">
    <source>
        <dbReference type="Proteomes" id="UP000321570"/>
    </source>
</evidence>
<name>A0A158QF00_HYMDI</name>
<dbReference type="SUPFAM" id="SSF57903">
    <property type="entry name" value="FYVE/PHD zinc finger"/>
    <property type="match status" value="1"/>
</dbReference>
<protein>
    <submittedName>
        <fullName evidence="13">RUN domain-containing protein</fullName>
    </submittedName>
</protein>
<evidence type="ECO:0000313" key="9">
    <source>
        <dbReference type="EMBL" id="VDL60443.1"/>
    </source>
</evidence>
<keyword evidence="1" id="KW-0479">Metal-binding</keyword>
<dbReference type="InterPro" id="IPR013083">
    <property type="entry name" value="Znf_RING/FYVE/PHD"/>
</dbReference>
<dbReference type="WBParaSite" id="HDID_0000812701-mRNA-1">
    <property type="protein sequence ID" value="HDID_0000812701-mRNA-1"/>
    <property type="gene ID" value="HDID_0000812701"/>
</dbReference>
<organism evidence="13">
    <name type="scientific">Hymenolepis diminuta</name>
    <name type="common">Rat tapeworm</name>
    <dbReference type="NCBI Taxonomy" id="6216"/>
    <lineage>
        <taxon>Eukaryota</taxon>
        <taxon>Metazoa</taxon>
        <taxon>Spiralia</taxon>
        <taxon>Lophotrochozoa</taxon>
        <taxon>Platyhelminthes</taxon>
        <taxon>Cestoda</taxon>
        <taxon>Eucestoda</taxon>
        <taxon>Cyclophyllidea</taxon>
        <taxon>Hymenolepididae</taxon>
        <taxon>Hymenolepis</taxon>
    </lineage>
</organism>
<feature type="domain" description="RUN" evidence="8">
    <location>
        <begin position="45"/>
        <end position="194"/>
    </location>
</feature>
<dbReference type="InterPro" id="IPR011011">
    <property type="entry name" value="Znf_FYVE_PHD"/>
</dbReference>
<keyword evidence="12" id="KW-1185">Reference proteome</keyword>
<feature type="coiled-coil region" evidence="6">
    <location>
        <begin position="226"/>
        <end position="341"/>
    </location>
</feature>
<dbReference type="SUPFAM" id="SSF140741">
    <property type="entry name" value="RUN domain-like"/>
    <property type="match status" value="1"/>
</dbReference>
<proteinExistence type="predicted"/>
<dbReference type="STRING" id="6216.A0A158QF00"/>
<dbReference type="SMART" id="SM00064">
    <property type="entry name" value="FYVE"/>
    <property type="match status" value="1"/>
</dbReference>
<dbReference type="InterPro" id="IPR047335">
    <property type="entry name" value="RUFY1-3"/>
</dbReference>
<dbReference type="PANTHER" id="PTHR45956">
    <property type="entry name" value="RUN AND FYVE DOMAIN-CONTAINING PROTEIN 2-LIKE PROTEIN"/>
    <property type="match status" value="1"/>
</dbReference>
<dbReference type="InterPro" id="IPR037213">
    <property type="entry name" value="Run_dom_sf"/>
</dbReference>
<feature type="domain" description="FYVE-type" evidence="7">
    <location>
        <begin position="552"/>
        <end position="610"/>
    </location>
</feature>
<dbReference type="Proteomes" id="UP000274504">
    <property type="component" value="Unassembled WGS sequence"/>
</dbReference>
<reference evidence="13" key="1">
    <citation type="submission" date="2016-04" db="UniProtKB">
        <authorList>
            <consortium name="WormBaseParasite"/>
        </authorList>
    </citation>
    <scope>IDENTIFICATION</scope>
</reference>